<protein>
    <submittedName>
        <fullName evidence="6">Rieske (2Fe-2S) protein</fullName>
    </submittedName>
</protein>
<keyword evidence="4" id="KW-0411">Iron-sulfur</keyword>
<gene>
    <name evidence="6" type="ORF">ESB04_03125</name>
</gene>
<evidence type="ECO:0000259" key="5">
    <source>
        <dbReference type="PROSITE" id="PS51296"/>
    </source>
</evidence>
<keyword evidence="2" id="KW-0479">Metal-binding</keyword>
<dbReference type="InterPro" id="IPR036922">
    <property type="entry name" value="Rieske_2Fe-2S_sf"/>
</dbReference>
<name>A0A4Q1C0L9_9BACT</name>
<keyword evidence="3" id="KW-0408">Iron</keyword>
<reference evidence="6 7" key="1">
    <citation type="submission" date="2019-01" db="EMBL/GenBank/DDBJ databases">
        <title>Cytophagaceae bacterium strain CAR-16.</title>
        <authorList>
            <person name="Chen W.-M."/>
        </authorList>
    </citation>
    <scope>NUCLEOTIDE SEQUENCE [LARGE SCALE GENOMIC DNA]</scope>
    <source>
        <strain evidence="6 7">CAR-16</strain>
    </source>
</reference>
<dbReference type="PROSITE" id="PS51296">
    <property type="entry name" value="RIESKE"/>
    <property type="match status" value="1"/>
</dbReference>
<keyword evidence="1" id="KW-0001">2Fe-2S</keyword>
<dbReference type="OrthoDB" id="165343at2"/>
<evidence type="ECO:0000256" key="2">
    <source>
        <dbReference type="ARBA" id="ARBA00022723"/>
    </source>
</evidence>
<dbReference type="GO" id="GO:0046872">
    <property type="term" value="F:metal ion binding"/>
    <property type="evidence" value="ECO:0007669"/>
    <property type="project" value="UniProtKB-KW"/>
</dbReference>
<accession>A0A4Q1C0L9</accession>
<evidence type="ECO:0000256" key="1">
    <source>
        <dbReference type="ARBA" id="ARBA00022714"/>
    </source>
</evidence>
<evidence type="ECO:0000313" key="6">
    <source>
        <dbReference type="EMBL" id="RXK50657.1"/>
    </source>
</evidence>
<dbReference type="SUPFAM" id="SSF50022">
    <property type="entry name" value="ISP domain"/>
    <property type="match status" value="1"/>
</dbReference>
<dbReference type="Pfam" id="PF00355">
    <property type="entry name" value="Rieske"/>
    <property type="match status" value="1"/>
</dbReference>
<comment type="caution">
    <text evidence="6">The sequence shown here is derived from an EMBL/GenBank/DDBJ whole genome shotgun (WGS) entry which is preliminary data.</text>
</comment>
<dbReference type="Gene3D" id="2.102.10.10">
    <property type="entry name" value="Rieske [2Fe-2S] iron-sulphur domain"/>
    <property type="match status" value="1"/>
</dbReference>
<sequence>MFYNSMKTTLNRNEFLKSLGFKGASLMAVYCAASGLSSCSKEENVSPASNVKSGTPATGVDFTLDLTKTDYSKLNNPEGFVIVNQIVIVRVNTNTFSAVTQVCSHEGNVAISYANGGFNCSVHGALYDINGKGLNAEGARGLTTYKTALTGTNLRVYS</sequence>
<evidence type="ECO:0000313" key="7">
    <source>
        <dbReference type="Proteomes" id="UP000289455"/>
    </source>
</evidence>
<keyword evidence="7" id="KW-1185">Reference proteome</keyword>
<dbReference type="GO" id="GO:0051537">
    <property type="term" value="F:2 iron, 2 sulfur cluster binding"/>
    <property type="evidence" value="ECO:0007669"/>
    <property type="project" value="UniProtKB-KW"/>
</dbReference>
<dbReference type="InterPro" id="IPR017941">
    <property type="entry name" value="Rieske_2Fe-2S"/>
</dbReference>
<dbReference type="AlphaFoldDB" id="A0A4Q1C0L9"/>
<dbReference type="Proteomes" id="UP000289455">
    <property type="component" value="Unassembled WGS sequence"/>
</dbReference>
<proteinExistence type="predicted"/>
<dbReference type="EMBL" id="SDHY01000002">
    <property type="protein sequence ID" value="RXK50657.1"/>
    <property type="molecule type" value="Genomic_DNA"/>
</dbReference>
<feature type="domain" description="Rieske" evidence="5">
    <location>
        <begin position="85"/>
        <end position="156"/>
    </location>
</feature>
<evidence type="ECO:0000256" key="3">
    <source>
        <dbReference type="ARBA" id="ARBA00023004"/>
    </source>
</evidence>
<evidence type="ECO:0000256" key="4">
    <source>
        <dbReference type="ARBA" id="ARBA00023014"/>
    </source>
</evidence>
<organism evidence="6 7">
    <name type="scientific">Aquirufa rosea</name>
    <dbReference type="NCBI Taxonomy" id="2509241"/>
    <lineage>
        <taxon>Bacteria</taxon>
        <taxon>Pseudomonadati</taxon>
        <taxon>Bacteroidota</taxon>
        <taxon>Cytophagia</taxon>
        <taxon>Cytophagales</taxon>
        <taxon>Flectobacillaceae</taxon>
        <taxon>Aquirufa</taxon>
    </lineage>
</organism>